<reference evidence="1" key="1">
    <citation type="submission" date="2014-11" db="EMBL/GenBank/DDBJ databases">
        <authorList>
            <person name="Otto D Thomas"/>
            <person name="Naeem Raeece"/>
        </authorList>
    </citation>
    <scope>NUCLEOTIDE SEQUENCE</scope>
</reference>
<organism evidence="1">
    <name type="scientific">Chromera velia CCMP2878</name>
    <dbReference type="NCBI Taxonomy" id="1169474"/>
    <lineage>
        <taxon>Eukaryota</taxon>
        <taxon>Sar</taxon>
        <taxon>Alveolata</taxon>
        <taxon>Colpodellida</taxon>
        <taxon>Chromeraceae</taxon>
        <taxon>Chromera</taxon>
    </lineage>
</organism>
<dbReference type="AlphaFoldDB" id="A0A0G4HKG8"/>
<protein>
    <submittedName>
        <fullName evidence="1">Uncharacterized protein</fullName>
    </submittedName>
</protein>
<proteinExistence type="predicted"/>
<gene>
    <name evidence="1" type="ORF">Cvel_7205</name>
</gene>
<sequence>MEINGVVEHEPTHRVKPVVQSLNSDCVFTVCAKPNDNILAKMAVWKSDKGTRVKIPDKPGSCEEAGGGYQLAEMRLKDAVPSGASPQYFSKACKAVLEGVLEKSKVVKEETGIESLFTNRHVYSEFATIDKL</sequence>
<accession>A0A0G4HKG8</accession>
<dbReference type="VEuPathDB" id="CryptoDB:Cvel_7205"/>
<name>A0A0G4HKG8_9ALVE</name>
<evidence type="ECO:0000313" key="1">
    <source>
        <dbReference type="EMBL" id="CEM44562.1"/>
    </source>
</evidence>
<dbReference type="EMBL" id="CDMZ01002958">
    <property type="protein sequence ID" value="CEM44562.1"/>
    <property type="molecule type" value="Genomic_DNA"/>
</dbReference>